<dbReference type="InterPro" id="IPR012675">
    <property type="entry name" value="Beta-grasp_dom_sf"/>
</dbReference>
<accession>A0AAE3HI46</accession>
<evidence type="ECO:0000259" key="6">
    <source>
        <dbReference type="PROSITE" id="PS51085"/>
    </source>
</evidence>
<keyword evidence="1" id="KW-0001">2Fe-2S</keyword>
<dbReference type="InterPro" id="IPR036884">
    <property type="entry name" value="2Fe-2S-bd_dom_sf"/>
</dbReference>
<dbReference type="SUPFAM" id="SSF47741">
    <property type="entry name" value="CO dehydrogenase ISP C-domain like"/>
    <property type="match status" value="1"/>
</dbReference>
<dbReference type="InterPro" id="IPR006058">
    <property type="entry name" value="2Fe2S_fd_BS"/>
</dbReference>
<evidence type="ECO:0000256" key="5">
    <source>
        <dbReference type="ARBA" id="ARBA00023014"/>
    </source>
</evidence>
<dbReference type="GO" id="GO:0016491">
    <property type="term" value="F:oxidoreductase activity"/>
    <property type="evidence" value="ECO:0007669"/>
    <property type="project" value="UniProtKB-KW"/>
</dbReference>
<dbReference type="AlphaFoldDB" id="A0AAE3HI46"/>
<dbReference type="EMBL" id="JANKAS010000009">
    <property type="protein sequence ID" value="MCR1899359.1"/>
    <property type="molecule type" value="Genomic_DNA"/>
</dbReference>
<dbReference type="Pfam" id="PF01799">
    <property type="entry name" value="Fer2_2"/>
    <property type="match status" value="1"/>
</dbReference>
<sequence>MSKILHFYLNGNPVEVIAKPQQNLLEVLRDGLGLTSPKCGCNRGDCGSCTVILDGKAVKSCLVLALTVEGKKILTVDGLAQGKTLHPIQQAFIDYGAPQCGYCTPGMVMAATAFLLDHPETTAEEIKDALSGNLCRCAGYEKYTDALLAVSKGEYGPIPKGSDLDV</sequence>
<protein>
    <submittedName>
        <fullName evidence="7">(2Fe-2S)-binding protein</fullName>
    </submittedName>
</protein>
<gene>
    <name evidence="7" type="ORF">NSA47_10225</name>
</gene>
<dbReference type="InterPro" id="IPR051452">
    <property type="entry name" value="Diverse_Oxidoreductases"/>
</dbReference>
<dbReference type="RefSeq" id="WP_257531648.1">
    <property type="nucleotide sequence ID" value="NZ_JANKAS010000009.1"/>
</dbReference>
<keyword evidence="2" id="KW-0479">Metal-binding</keyword>
<keyword evidence="8" id="KW-1185">Reference proteome</keyword>
<evidence type="ECO:0000256" key="2">
    <source>
        <dbReference type="ARBA" id="ARBA00022723"/>
    </source>
</evidence>
<keyword evidence="3" id="KW-0560">Oxidoreductase</keyword>
<dbReference type="GO" id="GO:0046872">
    <property type="term" value="F:metal ion binding"/>
    <property type="evidence" value="ECO:0007669"/>
    <property type="project" value="UniProtKB-KW"/>
</dbReference>
<dbReference type="CDD" id="cd00207">
    <property type="entry name" value="fer2"/>
    <property type="match status" value="1"/>
</dbReference>
<dbReference type="Pfam" id="PF00111">
    <property type="entry name" value="Fer2"/>
    <property type="match status" value="1"/>
</dbReference>
<dbReference type="PANTHER" id="PTHR44379">
    <property type="entry name" value="OXIDOREDUCTASE WITH IRON-SULFUR SUBUNIT"/>
    <property type="match status" value="1"/>
</dbReference>
<dbReference type="Gene3D" id="3.10.20.30">
    <property type="match status" value="1"/>
</dbReference>
<evidence type="ECO:0000256" key="4">
    <source>
        <dbReference type="ARBA" id="ARBA00023004"/>
    </source>
</evidence>
<dbReference type="SUPFAM" id="SSF54292">
    <property type="entry name" value="2Fe-2S ferredoxin-like"/>
    <property type="match status" value="1"/>
</dbReference>
<comment type="caution">
    <text evidence="7">The sequence shown here is derived from an EMBL/GenBank/DDBJ whole genome shotgun (WGS) entry which is preliminary data.</text>
</comment>
<dbReference type="GO" id="GO:0051537">
    <property type="term" value="F:2 iron, 2 sulfur cluster binding"/>
    <property type="evidence" value="ECO:0007669"/>
    <property type="project" value="UniProtKB-KW"/>
</dbReference>
<dbReference type="Gene3D" id="1.10.150.120">
    <property type="entry name" value="[2Fe-2S]-binding domain"/>
    <property type="match status" value="1"/>
</dbReference>
<dbReference type="PANTHER" id="PTHR44379:SF8">
    <property type="entry name" value="XANTHINE DEHYDROGENASE IRON-SULFUR-BINDING SUBUNIT XDHC-RELATED"/>
    <property type="match status" value="1"/>
</dbReference>
<dbReference type="InterPro" id="IPR001041">
    <property type="entry name" value="2Fe-2S_ferredoxin-type"/>
</dbReference>
<dbReference type="PROSITE" id="PS51085">
    <property type="entry name" value="2FE2S_FER_2"/>
    <property type="match status" value="1"/>
</dbReference>
<keyword evidence="5" id="KW-0411">Iron-sulfur</keyword>
<dbReference type="InterPro" id="IPR036010">
    <property type="entry name" value="2Fe-2S_ferredoxin-like_sf"/>
</dbReference>
<reference evidence="7" key="1">
    <citation type="submission" date="2022-07" db="EMBL/GenBank/DDBJ databases">
        <title>Enhanced cultured diversity of the mouse gut microbiota enables custom-made synthetic communities.</title>
        <authorList>
            <person name="Afrizal A."/>
        </authorList>
    </citation>
    <scope>NUCLEOTIDE SEQUENCE</scope>
    <source>
        <strain evidence="7">DSM 28593</strain>
    </source>
</reference>
<evidence type="ECO:0000256" key="3">
    <source>
        <dbReference type="ARBA" id="ARBA00023002"/>
    </source>
</evidence>
<dbReference type="InterPro" id="IPR002888">
    <property type="entry name" value="2Fe-2S-bd"/>
</dbReference>
<proteinExistence type="predicted"/>
<dbReference type="PROSITE" id="PS00197">
    <property type="entry name" value="2FE2S_FER_1"/>
    <property type="match status" value="1"/>
</dbReference>
<dbReference type="Proteomes" id="UP001205748">
    <property type="component" value="Unassembled WGS sequence"/>
</dbReference>
<evidence type="ECO:0000313" key="8">
    <source>
        <dbReference type="Proteomes" id="UP001205748"/>
    </source>
</evidence>
<evidence type="ECO:0000313" key="7">
    <source>
        <dbReference type="EMBL" id="MCR1899359.1"/>
    </source>
</evidence>
<keyword evidence="4" id="KW-0408">Iron</keyword>
<name>A0AAE3HI46_9FIRM</name>
<evidence type="ECO:0000256" key="1">
    <source>
        <dbReference type="ARBA" id="ARBA00022714"/>
    </source>
</evidence>
<feature type="domain" description="2Fe-2S ferredoxin-type" evidence="6">
    <location>
        <begin position="3"/>
        <end position="79"/>
    </location>
</feature>
<organism evidence="7 8">
    <name type="scientific">Irregularibacter muris</name>
    <dbReference type="NCBI Taxonomy" id="1796619"/>
    <lineage>
        <taxon>Bacteria</taxon>
        <taxon>Bacillati</taxon>
        <taxon>Bacillota</taxon>
        <taxon>Clostridia</taxon>
        <taxon>Eubacteriales</taxon>
        <taxon>Eubacteriaceae</taxon>
        <taxon>Irregularibacter</taxon>
    </lineage>
</organism>